<evidence type="ECO:0000313" key="5">
    <source>
        <dbReference type="EMBL" id="PSK98573.1"/>
    </source>
</evidence>
<comment type="caution">
    <text evidence="5">The sequence shown here is derived from an EMBL/GenBank/DDBJ whole genome shotgun (WGS) entry which is preliminary data.</text>
</comment>
<gene>
    <name evidence="5" type="ORF">CLV63_105247</name>
</gene>
<organism evidence="5 6">
    <name type="scientific">Murinocardiopsis flavida</name>
    <dbReference type="NCBI Taxonomy" id="645275"/>
    <lineage>
        <taxon>Bacteria</taxon>
        <taxon>Bacillati</taxon>
        <taxon>Actinomycetota</taxon>
        <taxon>Actinomycetes</taxon>
        <taxon>Streptosporangiales</taxon>
        <taxon>Nocardiopsidaceae</taxon>
        <taxon>Murinocardiopsis</taxon>
    </lineage>
</organism>
<dbReference type="SUPFAM" id="SSF53756">
    <property type="entry name" value="UDP-Glycosyltransferase/glycogen phosphorylase"/>
    <property type="match status" value="1"/>
</dbReference>
<feature type="domain" description="Glycosyltransferase subfamily 4-like N-terminal" evidence="4">
    <location>
        <begin position="23"/>
        <end position="198"/>
    </location>
</feature>
<proteinExistence type="predicted"/>
<protein>
    <submittedName>
        <fullName evidence="5">Glycosyltransferase involved in cell wall biosynthesis</fullName>
    </submittedName>
</protein>
<dbReference type="InterPro" id="IPR028098">
    <property type="entry name" value="Glyco_trans_4-like_N"/>
</dbReference>
<evidence type="ECO:0000259" key="4">
    <source>
        <dbReference type="Pfam" id="PF13439"/>
    </source>
</evidence>
<dbReference type="Pfam" id="PF00534">
    <property type="entry name" value="Glycos_transf_1"/>
    <property type="match status" value="1"/>
</dbReference>
<dbReference type="OrthoDB" id="9810929at2"/>
<sequence length="414" mass="43539">MKIALVAEHTAPLTAHKGEPTDGESVHIAALARHLARLGHKVAVYARRDTPDAPERTRMGRGVTVDHLPAGPERPLSGQEAVAHTGAFAEALAAALTEDVPDVVHAFGWDSGLAAMSAARGFPDGGAPPVVQTFHSLNAAEHRAGLPKQADRIRMESAVAGSADRIIVTAADQRFELARMGVPRSHVSVVPFGVDTEQFGPDGAVTAAPWRTRRDERTRIVTVAGLGRVDGVHALVQSMARVPGTELVVVGGPHPDDLAIDADARRLHLLAKEAKVEDRITLVGAMDRKELPKLLRSADLYVSASAYDPFGGAVLEAMSCGLPVVATATGPTTGSVLHGTTGLLLRSTRPDALARAMRGLTGDPTMRTAFSIAGVDRSQSRYGWERVAAETVQVYESALPGTAADPELVAEEAS</sequence>
<dbReference type="AlphaFoldDB" id="A0A2P8DMY5"/>
<dbReference type="GO" id="GO:0016758">
    <property type="term" value="F:hexosyltransferase activity"/>
    <property type="evidence" value="ECO:0007669"/>
    <property type="project" value="TreeGrafter"/>
</dbReference>
<dbReference type="PANTHER" id="PTHR45947:SF3">
    <property type="entry name" value="SULFOQUINOVOSYL TRANSFERASE SQD2"/>
    <property type="match status" value="1"/>
</dbReference>
<name>A0A2P8DMY5_9ACTN</name>
<dbReference type="RefSeq" id="WP_106582636.1">
    <property type="nucleotide sequence ID" value="NZ_PYGA01000005.1"/>
</dbReference>
<dbReference type="GO" id="GO:1901137">
    <property type="term" value="P:carbohydrate derivative biosynthetic process"/>
    <property type="evidence" value="ECO:0007669"/>
    <property type="project" value="UniProtKB-ARBA"/>
</dbReference>
<dbReference type="Proteomes" id="UP000240542">
    <property type="component" value="Unassembled WGS sequence"/>
</dbReference>
<evidence type="ECO:0000259" key="3">
    <source>
        <dbReference type="Pfam" id="PF00534"/>
    </source>
</evidence>
<dbReference type="InterPro" id="IPR001296">
    <property type="entry name" value="Glyco_trans_1"/>
</dbReference>
<dbReference type="Pfam" id="PF13439">
    <property type="entry name" value="Glyco_transf_4"/>
    <property type="match status" value="1"/>
</dbReference>
<evidence type="ECO:0000313" key="6">
    <source>
        <dbReference type="Proteomes" id="UP000240542"/>
    </source>
</evidence>
<keyword evidence="2 5" id="KW-0808">Transferase</keyword>
<reference evidence="5 6" key="1">
    <citation type="submission" date="2018-03" db="EMBL/GenBank/DDBJ databases">
        <title>Genomic Encyclopedia of Archaeal and Bacterial Type Strains, Phase II (KMG-II): from individual species to whole genera.</title>
        <authorList>
            <person name="Goeker M."/>
        </authorList>
    </citation>
    <scope>NUCLEOTIDE SEQUENCE [LARGE SCALE GENOMIC DNA]</scope>
    <source>
        <strain evidence="5 6">DSM 45312</strain>
    </source>
</reference>
<evidence type="ECO:0000256" key="1">
    <source>
        <dbReference type="ARBA" id="ARBA00022676"/>
    </source>
</evidence>
<keyword evidence="1" id="KW-0328">Glycosyltransferase</keyword>
<feature type="domain" description="Glycosyl transferase family 1" evidence="3">
    <location>
        <begin position="214"/>
        <end position="373"/>
    </location>
</feature>
<dbReference type="InterPro" id="IPR050194">
    <property type="entry name" value="Glycosyltransferase_grp1"/>
</dbReference>
<dbReference type="EMBL" id="PYGA01000005">
    <property type="protein sequence ID" value="PSK98573.1"/>
    <property type="molecule type" value="Genomic_DNA"/>
</dbReference>
<accession>A0A2P8DMY5</accession>
<keyword evidence="6" id="KW-1185">Reference proteome</keyword>
<evidence type="ECO:0000256" key="2">
    <source>
        <dbReference type="ARBA" id="ARBA00022679"/>
    </source>
</evidence>
<dbReference type="Gene3D" id="3.40.50.2000">
    <property type="entry name" value="Glycogen Phosphorylase B"/>
    <property type="match status" value="2"/>
</dbReference>
<dbReference type="PANTHER" id="PTHR45947">
    <property type="entry name" value="SULFOQUINOVOSYL TRANSFERASE SQD2"/>
    <property type="match status" value="1"/>
</dbReference>